<keyword evidence="3" id="KW-0732">Signal</keyword>
<evidence type="ECO:0000256" key="3">
    <source>
        <dbReference type="SAM" id="SignalP"/>
    </source>
</evidence>
<dbReference type="GO" id="GO:0004784">
    <property type="term" value="F:superoxide dismutase activity"/>
    <property type="evidence" value="ECO:0007669"/>
    <property type="project" value="UniProtKB-EC"/>
</dbReference>
<evidence type="ECO:0000259" key="4">
    <source>
        <dbReference type="Pfam" id="PF00080"/>
    </source>
</evidence>
<dbReference type="SUPFAM" id="SSF49329">
    <property type="entry name" value="Cu,Zn superoxide dismutase-like"/>
    <property type="match status" value="1"/>
</dbReference>
<feature type="domain" description="Superoxide dismutase copper/zinc binding" evidence="4">
    <location>
        <begin position="47"/>
        <end position="178"/>
    </location>
</feature>
<dbReference type="InterPro" id="IPR024134">
    <property type="entry name" value="SOD_Cu/Zn_/chaperone"/>
</dbReference>
<comment type="catalytic activity">
    <reaction evidence="2">
        <text>2 superoxide + 2 H(+) = H2O2 + O2</text>
        <dbReference type="Rhea" id="RHEA:20696"/>
        <dbReference type="ChEBI" id="CHEBI:15378"/>
        <dbReference type="ChEBI" id="CHEBI:15379"/>
        <dbReference type="ChEBI" id="CHEBI:16240"/>
        <dbReference type="ChEBI" id="CHEBI:18421"/>
        <dbReference type="EC" id="1.15.1.1"/>
    </reaction>
</comment>
<sequence>MKARTIRLGLAAAMLGAGATLAAAMQPAHEAHEARADIKDAARHVVAHARLTQETDGVRLRVTATGGLPEGVHGIHIHMTGQCEAPGFTSAGGHWNPTAHQHGTLNPQGPHMGDLPNLTIDRHGRGTLDTVIAGGMLQGGANPLLDADGAAVVIHAGPDDYRSDPAGNSGGRVACGVIG</sequence>
<comment type="function">
    <text evidence="2">Destroys radicals which are normally produced within the cells and which are toxic to biological systems.</text>
</comment>
<dbReference type="InterPro" id="IPR036423">
    <property type="entry name" value="SOD-like_Cu/Zn_dom_sf"/>
</dbReference>
<dbReference type="InterPro" id="IPR001424">
    <property type="entry name" value="SOD_Cu_Zn_dom"/>
</dbReference>
<dbReference type="PROSITE" id="PS00332">
    <property type="entry name" value="SOD_CU_ZN_2"/>
    <property type="match status" value="1"/>
</dbReference>
<keyword evidence="2" id="KW-0560">Oxidoreductase</keyword>
<keyword evidence="2" id="KW-0186">Copper</keyword>
<proteinExistence type="inferred from homology"/>
<comment type="cofactor">
    <cofactor evidence="2">
        <name>Cu cation</name>
        <dbReference type="ChEBI" id="CHEBI:23378"/>
    </cofactor>
    <text evidence="2">Binds 1 copper ion per subunit.</text>
</comment>
<evidence type="ECO:0000256" key="2">
    <source>
        <dbReference type="RuleBase" id="RU000393"/>
    </source>
</evidence>
<dbReference type="Gene3D" id="2.60.40.200">
    <property type="entry name" value="Superoxide dismutase, copper/zinc binding domain"/>
    <property type="match status" value="1"/>
</dbReference>
<dbReference type="PANTHER" id="PTHR10003">
    <property type="entry name" value="SUPEROXIDE DISMUTASE CU-ZN -RELATED"/>
    <property type="match status" value="1"/>
</dbReference>
<dbReference type="Proteomes" id="UP000321249">
    <property type="component" value="Unassembled WGS sequence"/>
</dbReference>
<comment type="similarity">
    <text evidence="1 2">Belongs to the Cu-Zn superoxide dismutase family.</text>
</comment>
<comment type="caution">
    <text evidence="5">The sequence shown here is derived from an EMBL/GenBank/DDBJ whole genome shotgun (WGS) entry which is preliminary data.</text>
</comment>
<accession>A0A5C6TU90</accession>
<evidence type="ECO:0000256" key="1">
    <source>
        <dbReference type="ARBA" id="ARBA00010457"/>
    </source>
</evidence>
<gene>
    <name evidence="5" type="ORF">FRZ32_09955</name>
</gene>
<feature type="chain" id="PRO_5022800733" description="Superoxide dismutase [Cu-Zn]" evidence="3">
    <location>
        <begin position="23"/>
        <end position="179"/>
    </location>
</feature>
<dbReference type="EMBL" id="VOQQ01000001">
    <property type="protein sequence ID" value="TXC63952.1"/>
    <property type="molecule type" value="Genomic_DNA"/>
</dbReference>
<dbReference type="RefSeq" id="WP_147043358.1">
    <property type="nucleotide sequence ID" value="NZ_BAABIR010000001.1"/>
</dbReference>
<dbReference type="CDD" id="cd00305">
    <property type="entry name" value="Cu-Zn_Superoxide_Dismutase"/>
    <property type="match status" value="1"/>
</dbReference>
<evidence type="ECO:0000313" key="6">
    <source>
        <dbReference type="Proteomes" id="UP000321249"/>
    </source>
</evidence>
<keyword evidence="2" id="KW-0479">Metal-binding</keyword>
<protein>
    <recommendedName>
        <fullName evidence="2">Superoxide dismutase [Cu-Zn]</fullName>
        <ecNumber evidence="2">1.15.1.1</ecNumber>
    </recommendedName>
</protein>
<dbReference type="Pfam" id="PF00080">
    <property type="entry name" value="Sod_Cu"/>
    <property type="match status" value="1"/>
</dbReference>
<feature type="signal peptide" evidence="3">
    <location>
        <begin position="1"/>
        <end position="22"/>
    </location>
</feature>
<dbReference type="GO" id="GO:0005507">
    <property type="term" value="F:copper ion binding"/>
    <property type="evidence" value="ECO:0007669"/>
    <property type="project" value="InterPro"/>
</dbReference>
<reference evidence="5 6" key="1">
    <citation type="journal article" date="2015" name="J. Microbiol.">
        <title>Sphingosinicella ginsenosidimutans sp. nov., with ginsenoside converting activity.</title>
        <authorList>
            <person name="Kim J.K."/>
            <person name="Kang M.S."/>
            <person name="Park S.C."/>
            <person name="Kim K.M."/>
            <person name="Choi K."/>
            <person name="Yoon M.H."/>
            <person name="Im W.T."/>
        </authorList>
    </citation>
    <scope>NUCLEOTIDE SEQUENCE [LARGE SCALE GENOMIC DNA]</scope>
    <source>
        <strain evidence="5 6">BS-11</strain>
    </source>
</reference>
<dbReference type="AlphaFoldDB" id="A0A5C6TU90"/>
<organism evidence="5 6">
    <name type="scientific">Allosphingosinicella ginsenosidimutans</name>
    <dbReference type="NCBI Taxonomy" id="1176539"/>
    <lineage>
        <taxon>Bacteria</taxon>
        <taxon>Pseudomonadati</taxon>
        <taxon>Pseudomonadota</taxon>
        <taxon>Alphaproteobacteria</taxon>
        <taxon>Sphingomonadales</taxon>
        <taxon>Sphingomonadaceae</taxon>
        <taxon>Allosphingosinicella</taxon>
    </lineage>
</organism>
<dbReference type="InterPro" id="IPR018152">
    <property type="entry name" value="SOD_Cu/Zn_BS"/>
</dbReference>
<dbReference type="OrthoDB" id="5431326at2"/>
<comment type="cofactor">
    <cofactor evidence="2">
        <name>Zn(2+)</name>
        <dbReference type="ChEBI" id="CHEBI:29105"/>
    </cofactor>
    <text evidence="2">Binds 1 zinc ion per subunit.</text>
</comment>
<keyword evidence="2" id="KW-0862">Zinc</keyword>
<dbReference type="EC" id="1.15.1.1" evidence="2"/>
<keyword evidence="6" id="KW-1185">Reference proteome</keyword>
<name>A0A5C6TU90_9SPHN</name>
<evidence type="ECO:0000313" key="5">
    <source>
        <dbReference type="EMBL" id="TXC63952.1"/>
    </source>
</evidence>